<evidence type="ECO:0000313" key="3">
    <source>
        <dbReference type="EMBL" id="KAG1791438.1"/>
    </source>
</evidence>
<sequence>MEARPPENTDTNTSAAPTNAVLDARVNFFQRHPAITHFTALAVFFTPLAAVPYLLSKRRISALSRRLDELSAATTALQAELKTSATENATRKLESHRTSTSLEAARTELIQLRRSFEQLRMERDASEMTTRNALKQLLEERKLTSERLALLPQLGTSLADVAAFMYEVELHQGITSSVIDGHGVERLRRLALKLHIAQSEELR</sequence>
<keyword evidence="2" id="KW-0812">Transmembrane</keyword>
<reference evidence="3" key="1">
    <citation type="journal article" date="2020" name="New Phytol.">
        <title>Comparative genomics reveals dynamic genome evolution in host specialist ectomycorrhizal fungi.</title>
        <authorList>
            <person name="Lofgren L.A."/>
            <person name="Nguyen N.H."/>
            <person name="Vilgalys R."/>
            <person name="Ruytinx J."/>
            <person name="Liao H.L."/>
            <person name="Branco S."/>
            <person name="Kuo A."/>
            <person name="LaButti K."/>
            <person name="Lipzen A."/>
            <person name="Andreopoulos W."/>
            <person name="Pangilinan J."/>
            <person name="Riley R."/>
            <person name="Hundley H."/>
            <person name="Na H."/>
            <person name="Barry K."/>
            <person name="Grigoriev I.V."/>
            <person name="Stajich J.E."/>
            <person name="Kennedy P.G."/>
        </authorList>
    </citation>
    <scope>NUCLEOTIDE SEQUENCE</scope>
    <source>
        <strain evidence="3">S12</strain>
    </source>
</reference>
<proteinExistence type="predicted"/>
<dbReference type="RefSeq" id="XP_041158283.1">
    <property type="nucleotide sequence ID" value="XM_041303410.1"/>
</dbReference>
<dbReference type="Proteomes" id="UP000719766">
    <property type="component" value="Unassembled WGS sequence"/>
</dbReference>
<gene>
    <name evidence="3" type="ORF">HD556DRAFT_1386558</name>
</gene>
<comment type="caution">
    <text evidence="3">The sequence shown here is derived from an EMBL/GenBank/DDBJ whole genome shotgun (WGS) entry which is preliminary data.</text>
</comment>
<keyword evidence="2" id="KW-0472">Membrane</keyword>
<name>A0A9P7AME9_9AGAM</name>
<dbReference type="AlphaFoldDB" id="A0A9P7AME9"/>
<dbReference type="OrthoDB" id="3232130at2759"/>
<feature type="coiled-coil region" evidence="1">
    <location>
        <begin position="60"/>
        <end position="122"/>
    </location>
</feature>
<protein>
    <submittedName>
        <fullName evidence="3">Uncharacterized protein</fullName>
    </submittedName>
</protein>
<dbReference type="GeneID" id="64597174"/>
<keyword evidence="2" id="KW-1133">Transmembrane helix</keyword>
<dbReference type="EMBL" id="JABBWE010000043">
    <property type="protein sequence ID" value="KAG1791438.1"/>
    <property type="molecule type" value="Genomic_DNA"/>
</dbReference>
<evidence type="ECO:0000256" key="1">
    <source>
        <dbReference type="SAM" id="Coils"/>
    </source>
</evidence>
<keyword evidence="1" id="KW-0175">Coiled coil</keyword>
<organism evidence="3 4">
    <name type="scientific">Suillus plorans</name>
    <dbReference type="NCBI Taxonomy" id="116603"/>
    <lineage>
        <taxon>Eukaryota</taxon>
        <taxon>Fungi</taxon>
        <taxon>Dikarya</taxon>
        <taxon>Basidiomycota</taxon>
        <taxon>Agaricomycotina</taxon>
        <taxon>Agaricomycetes</taxon>
        <taxon>Agaricomycetidae</taxon>
        <taxon>Boletales</taxon>
        <taxon>Suillineae</taxon>
        <taxon>Suillaceae</taxon>
        <taxon>Suillus</taxon>
    </lineage>
</organism>
<keyword evidence="4" id="KW-1185">Reference proteome</keyword>
<evidence type="ECO:0000313" key="4">
    <source>
        <dbReference type="Proteomes" id="UP000719766"/>
    </source>
</evidence>
<feature type="transmembrane region" description="Helical" evidence="2">
    <location>
        <begin position="34"/>
        <end position="55"/>
    </location>
</feature>
<accession>A0A9P7AME9</accession>
<evidence type="ECO:0000256" key="2">
    <source>
        <dbReference type="SAM" id="Phobius"/>
    </source>
</evidence>